<protein>
    <submittedName>
        <fullName evidence="2">Uncharacterized protein</fullName>
    </submittedName>
</protein>
<evidence type="ECO:0000313" key="2">
    <source>
        <dbReference type="EMBL" id="PNX85769.1"/>
    </source>
</evidence>
<gene>
    <name evidence="2" type="ORF">L195_g041843</name>
</gene>
<proteinExistence type="predicted"/>
<organism evidence="2 3">
    <name type="scientific">Trifolium pratense</name>
    <name type="common">Red clover</name>
    <dbReference type="NCBI Taxonomy" id="57577"/>
    <lineage>
        <taxon>Eukaryota</taxon>
        <taxon>Viridiplantae</taxon>
        <taxon>Streptophyta</taxon>
        <taxon>Embryophyta</taxon>
        <taxon>Tracheophyta</taxon>
        <taxon>Spermatophyta</taxon>
        <taxon>Magnoliopsida</taxon>
        <taxon>eudicotyledons</taxon>
        <taxon>Gunneridae</taxon>
        <taxon>Pentapetalae</taxon>
        <taxon>rosids</taxon>
        <taxon>fabids</taxon>
        <taxon>Fabales</taxon>
        <taxon>Fabaceae</taxon>
        <taxon>Papilionoideae</taxon>
        <taxon>50 kb inversion clade</taxon>
        <taxon>NPAAA clade</taxon>
        <taxon>Hologalegina</taxon>
        <taxon>IRL clade</taxon>
        <taxon>Trifolieae</taxon>
        <taxon>Trifolium</taxon>
    </lineage>
</organism>
<evidence type="ECO:0000313" key="3">
    <source>
        <dbReference type="Proteomes" id="UP000236291"/>
    </source>
</evidence>
<reference evidence="2 3" key="2">
    <citation type="journal article" date="2017" name="Front. Plant Sci.">
        <title>Gene Classification and Mining of Molecular Markers Useful in Red Clover (Trifolium pratense) Breeding.</title>
        <authorList>
            <person name="Istvanek J."/>
            <person name="Dluhosova J."/>
            <person name="Dluhos P."/>
            <person name="Patkova L."/>
            <person name="Nedelnik J."/>
            <person name="Repkova J."/>
        </authorList>
    </citation>
    <scope>NUCLEOTIDE SEQUENCE [LARGE SCALE GENOMIC DNA]</scope>
    <source>
        <strain evidence="3">cv. Tatra</strain>
        <tissue evidence="2">Young leaves</tissue>
    </source>
</reference>
<feature type="region of interest" description="Disordered" evidence="1">
    <location>
        <begin position="1"/>
        <end position="36"/>
    </location>
</feature>
<feature type="compositionally biased region" description="Polar residues" evidence="1">
    <location>
        <begin position="18"/>
        <end position="36"/>
    </location>
</feature>
<name>A0A2K3M4R3_TRIPR</name>
<dbReference type="AlphaFoldDB" id="A0A2K3M4R3"/>
<reference evidence="2 3" key="1">
    <citation type="journal article" date="2014" name="Am. J. Bot.">
        <title>Genome assembly and annotation for red clover (Trifolium pratense; Fabaceae).</title>
        <authorList>
            <person name="Istvanek J."/>
            <person name="Jaros M."/>
            <person name="Krenek A."/>
            <person name="Repkova J."/>
        </authorList>
    </citation>
    <scope>NUCLEOTIDE SEQUENCE [LARGE SCALE GENOMIC DNA]</scope>
    <source>
        <strain evidence="3">cv. Tatra</strain>
        <tissue evidence="2">Young leaves</tissue>
    </source>
</reference>
<comment type="caution">
    <text evidence="2">The sequence shown here is derived from an EMBL/GenBank/DDBJ whole genome shotgun (WGS) entry which is preliminary data.</text>
</comment>
<evidence type="ECO:0000256" key="1">
    <source>
        <dbReference type="SAM" id="MobiDB-lite"/>
    </source>
</evidence>
<dbReference type="EMBL" id="ASHM01049563">
    <property type="protein sequence ID" value="PNX85769.1"/>
    <property type="molecule type" value="Genomic_DNA"/>
</dbReference>
<dbReference type="Proteomes" id="UP000236291">
    <property type="component" value="Unassembled WGS sequence"/>
</dbReference>
<accession>A0A2K3M4R3</accession>
<sequence length="86" mass="9247">MPSAASATPKPPHPSPTLMKTSQPPYTVSSRPKKTCAQTALTQGNPIQPGVCPEKSIRFVPHPPDNMISEPTASWHVLCTISPLYI</sequence>